<accession>A0ABV6MKN4</accession>
<evidence type="ECO:0000313" key="1">
    <source>
        <dbReference type="EMBL" id="MFC0540734.1"/>
    </source>
</evidence>
<dbReference type="EMBL" id="JBHLUD010000001">
    <property type="protein sequence ID" value="MFC0540734.1"/>
    <property type="molecule type" value="Genomic_DNA"/>
</dbReference>
<reference evidence="1 2" key="1">
    <citation type="submission" date="2024-09" db="EMBL/GenBank/DDBJ databases">
        <authorList>
            <person name="Sun Q."/>
            <person name="Mori K."/>
        </authorList>
    </citation>
    <scope>NUCLEOTIDE SEQUENCE [LARGE SCALE GENOMIC DNA]</scope>
    <source>
        <strain evidence="1 2">TBRC 1432</strain>
    </source>
</reference>
<sequence>MFGRPPLAVLPPMGPDDVRAAARAELGGYWTRAVRRPSLWLDPGMADLSLTAMARGRHALRTGTLLTKSDAIGQIAGPASLIEELRARRRGEPVRSPRLRTALISWFDAWRTVRGSG</sequence>
<evidence type="ECO:0000313" key="2">
    <source>
        <dbReference type="Proteomes" id="UP001589810"/>
    </source>
</evidence>
<keyword evidence="2" id="KW-1185">Reference proteome</keyword>
<comment type="caution">
    <text evidence="1">The sequence shown here is derived from an EMBL/GenBank/DDBJ whole genome shotgun (WGS) entry which is preliminary data.</text>
</comment>
<name>A0ABV6MKN4_9PSEU</name>
<protein>
    <recommendedName>
        <fullName evidence="3">Asparagine synthetase domain-containing protein</fullName>
    </recommendedName>
</protein>
<organism evidence="1 2">
    <name type="scientific">Kutzneria chonburiensis</name>
    <dbReference type="NCBI Taxonomy" id="1483604"/>
    <lineage>
        <taxon>Bacteria</taxon>
        <taxon>Bacillati</taxon>
        <taxon>Actinomycetota</taxon>
        <taxon>Actinomycetes</taxon>
        <taxon>Pseudonocardiales</taxon>
        <taxon>Pseudonocardiaceae</taxon>
        <taxon>Kutzneria</taxon>
    </lineage>
</organism>
<proteinExistence type="predicted"/>
<dbReference type="Proteomes" id="UP001589810">
    <property type="component" value="Unassembled WGS sequence"/>
</dbReference>
<dbReference type="RefSeq" id="WP_273939564.1">
    <property type="nucleotide sequence ID" value="NZ_CP097263.1"/>
</dbReference>
<gene>
    <name evidence="1" type="ORF">ACFFH7_04550</name>
</gene>
<evidence type="ECO:0008006" key="3">
    <source>
        <dbReference type="Google" id="ProtNLM"/>
    </source>
</evidence>